<proteinExistence type="predicted"/>
<sequence>MFYTATFQWSLLVKNHKTDENLLVDSKRNFGIGGCRPPPNDSRVNWAIMSGEMNTARDGPLNRSFTKQETPSTVAMKNRNSFSWKRSSAKSKRLSSCLQ</sequence>
<name>A0AAV4Q7X5_9ARAC</name>
<feature type="compositionally biased region" description="Polar residues" evidence="1">
    <location>
        <begin position="63"/>
        <end position="80"/>
    </location>
</feature>
<reference evidence="2 3" key="1">
    <citation type="submission" date="2021-06" db="EMBL/GenBank/DDBJ databases">
        <title>Caerostris darwini draft genome.</title>
        <authorList>
            <person name="Kono N."/>
            <person name="Arakawa K."/>
        </authorList>
    </citation>
    <scope>NUCLEOTIDE SEQUENCE [LARGE SCALE GENOMIC DNA]</scope>
</reference>
<evidence type="ECO:0000313" key="3">
    <source>
        <dbReference type="Proteomes" id="UP001054837"/>
    </source>
</evidence>
<keyword evidence="3" id="KW-1185">Reference proteome</keyword>
<feature type="region of interest" description="Disordered" evidence="1">
    <location>
        <begin position="57"/>
        <end position="99"/>
    </location>
</feature>
<dbReference type="EMBL" id="BPLQ01003967">
    <property type="protein sequence ID" value="GIY04709.1"/>
    <property type="molecule type" value="Genomic_DNA"/>
</dbReference>
<dbReference type="AlphaFoldDB" id="A0AAV4Q7X5"/>
<organism evidence="2 3">
    <name type="scientific">Caerostris darwini</name>
    <dbReference type="NCBI Taxonomy" id="1538125"/>
    <lineage>
        <taxon>Eukaryota</taxon>
        <taxon>Metazoa</taxon>
        <taxon>Ecdysozoa</taxon>
        <taxon>Arthropoda</taxon>
        <taxon>Chelicerata</taxon>
        <taxon>Arachnida</taxon>
        <taxon>Araneae</taxon>
        <taxon>Araneomorphae</taxon>
        <taxon>Entelegynae</taxon>
        <taxon>Araneoidea</taxon>
        <taxon>Araneidae</taxon>
        <taxon>Caerostris</taxon>
    </lineage>
</organism>
<evidence type="ECO:0000256" key="1">
    <source>
        <dbReference type="SAM" id="MobiDB-lite"/>
    </source>
</evidence>
<gene>
    <name evidence="2" type="ORF">CDAR_396971</name>
</gene>
<protein>
    <submittedName>
        <fullName evidence="2">Uncharacterized protein</fullName>
    </submittedName>
</protein>
<evidence type="ECO:0000313" key="2">
    <source>
        <dbReference type="EMBL" id="GIY04709.1"/>
    </source>
</evidence>
<dbReference type="Proteomes" id="UP001054837">
    <property type="component" value="Unassembled WGS sequence"/>
</dbReference>
<accession>A0AAV4Q7X5</accession>
<comment type="caution">
    <text evidence="2">The sequence shown here is derived from an EMBL/GenBank/DDBJ whole genome shotgun (WGS) entry which is preliminary data.</text>
</comment>